<organism evidence="13 14">
    <name type="scientific">Blomia tropicalis</name>
    <name type="common">Mite</name>
    <dbReference type="NCBI Taxonomy" id="40697"/>
    <lineage>
        <taxon>Eukaryota</taxon>
        <taxon>Metazoa</taxon>
        <taxon>Ecdysozoa</taxon>
        <taxon>Arthropoda</taxon>
        <taxon>Chelicerata</taxon>
        <taxon>Arachnida</taxon>
        <taxon>Acari</taxon>
        <taxon>Acariformes</taxon>
        <taxon>Sarcoptiformes</taxon>
        <taxon>Astigmata</taxon>
        <taxon>Glycyphagoidea</taxon>
        <taxon>Echimyopodidae</taxon>
        <taxon>Blomia</taxon>
    </lineage>
</organism>
<evidence type="ECO:0000256" key="4">
    <source>
        <dbReference type="ARBA" id="ARBA00022723"/>
    </source>
</evidence>
<keyword evidence="5 10" id="KW-0863">Zinc-finger</keyword>
<dbReference type="InterPro" id="IPR003126">
    <property type="entry name" value="Znf_UBR"/>
</dbReference>
<evidence type="ECO:0000256" key="11">
    <source>
        <dbReference type="SAM" id="MobiDB-lite"/>
    </source>
</evidence>
<feature type="domain" description="UBR-type" evidence="12">
    <location>
        <begin position="99"/>
        <end position="170"/>
    </location>
</feature>
<feature type="zinc finger region" description="UBR-type" evidence="9">
    <location>
        <begin position="99"/>
        <end position="170"/>
    </location>
</feature>
<proteinExistence type="inferred from homology"/>
<evidence type="ECO:0000256" key="8">
    <source>
        <dbReference type="ARBA" id="ARBA00046341"/>
    </source>
</evidence>
<dbReference type="CDD" id="cd19673">
    <property type="entry name" value="UBR-box_UBR3"/>
    <property type="match status" value="1"/>
</dbReference>
<dbReference type="Gene3D" id="3.30.40.10">
    <property type="entry name" value="Zinc/RING finger domain, C3HC4 (zinc finger)"/>
    <property type="match status" value="1"/>
</dbReference>
<dbReference type="InterPro" id="IPR039164">
    <property type="entry name" value="UBR1-like"/>
</dbReference>
<dbReference type="OMA" id="LTRAWCT"/>
<dbReference type="InterPro" id="IPR055194">
    <property type="entry name" value="UBR1-like_WH"/>
</dbReference>
<dbReference type="Pfam" id="PF22960">
    <property type="entry name" value="WHD_UBR1"/>
    <property type="match status" value="1"/>
</dbReference>
<dbReference type="Gene3D" id="2.10.110.30">
    <property type="match status" value="1"/>
</dbReference>
<comment type="similarity">
    <text evidence="8 10">Belongs to the E3 ubiquitin-protein ligase UBR1-like family.</text>
</comment>
<dbReference type="InterPro" id="IPR044046">
    <property type="entry name" value="E3_ligase_UBR-like_C"/>
</dbReference>
<dbReference type="SMART" id="SM00396">
    <property type="entry name" value="ZnF_UBR1"/>
    <property type="match status" value="1"/>
</dbReference>
<evidence type="ECO:0000256" key="1">
    <source>
        <dbReference type="ARBA" id="ARBA00000900"/>
    </source>
</evidence>
<evidence type="ECO:0000256" key="2">
    <source>
        <dbReference type="ARBA" id="ARBA00004906"/>
    </source>
</evidence>
<accession>A0A9Q0MEJ9</accession>
<feature type="compositionally biased region" description="Low complexity" evidence="11">
    <location>
        <begin position="1105"/>
        <end position="1131"/>
    </location>
</feature>
<name>A0A9Q0MEJ9_BLOTA</name>
<dbReference type="Pfam" id="PF18995">
    <property type="entry name" value="PRT6_C"/>
    <property type="match status" value="1"/>
</dbReference>
<dbReference type="FunFam" id="2.10.110.30:FF:000002">
    <property type="entry name" value="Putative e3 ubiquitin-protein ligase ubr3"/>
    <property type="match status" value="1"/>
</dbReference>
<comment type="caution">
    <text evidence="13">The sequence shown here is derived from an EMBL/GenBank/DDBJ whole genome shotgun (WGS) entry which is preliminary data.</text>
</comment>
<dbReference type="GO" id="GO:0000151">
    <property type="term" value="C:ubiquitin ligase complex"/>
    <property type="evidence" value="ECO:0007669"/>
    <property type="project" value="TreeGrafter"/>
</dbReference>
<feature type="compositionally biased region" description="Acidic residues" evidence="11">
    <location>
        <begin position="1025"/>
        <end position="1041"/>
    </location>
</feature>
<feature type="compositionally biased region" description="Low complexity" evidence="11">
    <location>
        <begin position="1355"/>
        <end position="1375"/>
    </location>
</feature>
<dbReference type="PROSITE" id="PS51157">
    <property type="entry name" value="ZF_UBR"/>
    <property type="match status" value="1"/>
</dbReference>
<keyword evidence="14" id="KW-1185">Reference proteome</keyword>
<evidence type="ECO:0000313" key="14">
    <source>
        <dbReference type="Proteomes" id="UP001142055"/>
    </source>
</evidence>
<feature type="compositionally biased region" description="Basic and acidic residues" evidence="11">
    <location>
        <begin position="1326"/>
        <end position="1340"/>
    </location>
</feature>
<comment type="function">
    <text evidence="10">Ubiquitin ligase protein which is a component of the N-end rule pathway. Recognizes and binds to proteins bearing specific N-terminal residues that are destabilizing according to the N-end rule, leading to their ubiquitination and subsequent degradation.</text>
</comment>
<dbReference type="GO" id="GO:0005737">
    <property type="term" value="C:cytoplasm"/>
    <property type="evidence" value="ECO:0007669"/>
    <property type="project" value="TreeGrafter"/>
</dbReference>
<feature type="region of interest" description="Disordered" evidence="11">
    <location>
        <begin position="1025"/>
        <end position="1055"/>
    </location>
</feature>
<dbReference type="GO" id="GO:0016567">
    <property type="term" value="P:protein ubiquitination"/>
    <property type="evidence" value="ECO:0007669"/>
    <property type="project" value="UniProtKB-UniRule"/>
</dbReference>
<evidence type="ECO:0000256" key="6">
    <source>
        <dbReference type="ARBA" id="ARBA00022786"/>
    </source>
</evidence>
<keyword evidence="6 10" id="KW-0833">Ubl conjugation pathway</keyword>
<keyword evidence="3 10" id="KW-0808">Transferase</keyword>
<sequence>MSKRDIDSLLNRGKHVVQQYITNGCFDPSPEKSLEGTNLVEKHLQSHDHRNVHYVIDHLFDFRNNYTAEELVEWIKYIVGGRRLPNNFAKEVKKYDTSSKCGLVWTTNFVAYRCRTCAISLCMSLCIDCFLSGDHEGHDFNMFRSQAGGACDCGDPFVMKESGFCSHHRPKSPEVDKNKLPPNSLLCMANEVVPRLLYYLVLYLRDSNFQNNKKADALLSDVLIYLNDLGTLMQDIICKALTDPELYKNSLYRVNKEGDLDYQHRIRTLAENYTKAVNEIQLSSIIPDVDTTLIADYSFMNEIESFNPVLVHKTFLDEIIFWTILNEFPSNLITFLLKMLPDEEYKREFAESFVKHYFRISMLILHPPERFIRNADRDIYYNKLAKAIVHVSVQLFSNENLALLLCDQLKLLYIIIISLKYAIEGNRKDYWGILVLNLLLYSNDKEMESNLASDLTIFQWESSFPRVVNCDHSILRLHRFWPIVSDLNNLFTHERVALFFLADNMLIDLWLEFIMSFQAMNLNRKMTVVDDENANYKSAYLSELEICASQMWTLISHLKDENTKSLTINFIKHSLKWLQTWMSPLKLNVKEIDVERCSFHLPLHRYYSMFMHHAVTIQNVEVDILLPIDDQYKMKCLIVHPLQTLIAFQHISSGLWVNNGIQIKTQAINYMQPHFCNSTIDSDVFLIQQVSTRINPDEFVDMFATSYGLKQYMYIYPIASTPMDQEKLIPFLENAFTLLAQLVNQHINLGPNNQGVTRKEMVTLLSISEKTHSQIQDLLPYKCGHLMNNSFIEILTDIAEYKSPEVEASGSLVQGYFYPKNHVWEHEYDPLFILYRNSYRRDFQTSLQRFAAFARQTGRYTSSSLPWPPFRVPPKVDKRFIDPRCILNSKILHAFYFSIFVKALNESSTITQHLLSIIIYLLELTLIEAESKIEIDSRRNFLCESKVIDSIVENDFENWFPTDDIIDNFLITVKKVQTCELKFESERFKSKFLSNFLNSLMHDDYNIFRDLYDFTGVENPAIVVENEDEDDDDDDDDDDDVGNSGLTDIHFSDYFDNETNPIGGEDNCNYVSSIEDGEVDSDDEAFMNVINEQLTIGEVDGANGSSNNATQSTSQPSSSQNNSRKSSRSRVSFSKTKPLRFEFDVEESFLSLLLKLYSKFNGKRDSFKPDSAGLASFDLTSRIGDGPYFIGCLLKRFILICAKRLEFQQQMESIDKSDNVTLSSETCFEAVVAIVDKTRRKIWPNVQSNTPEPSSNCQQMSTDEQQPSKPSETNMVVNEDVKPTEFMDIDNEELERVEKKKRALELKQKIMNKFRTMQDEFIQNNKEIDDDKEAGKDTEKSNPINVESGPATTPPSASSSDNSASSPSSSSSSSNETQVKYEPKSYHCVICGVAGYSTLDRSFVQMVLFQSTSVMGNAQANTLSEEISNLECTANDAHQASSSNAPNQKASLTSSIPITEDEYNQFSERKIFANYFENRVDAFYNSFALDSWLSSFNIGWCGGVHAQSCGHLMHMDCYQSYITSVYQNREANELIEYSCPLCRKTANSVLPIIPNFANLYAVVKSRNNNNPQGAAMEVLDLLSNGDKSRLANTTEDESKFLKVLAMTIEDVMKATEPQYRNIRVEPSPQSLFLFLSSISRTNLEYNILLWRDNMLRPNQHSSCFVNLFQALSLNAKLVLPFLHFTRLWSQITGIDSDDDATNLIPYEKQVPLLMKDPSAILLQFLYALPFNIDKAYFISITQALLNLNFIQALVLIVYQMPTKQRMEISSKGYVTHDDGEMRFDSIYDYIAFIMNNFESSQNSLTADVFSDQQQHLTDETIQFMIAKICLPFLRISSMLVHMLYQQSELPDCRSIVNCNSIEEFTILCQFLGIDQSQTQSNNNDPTCLINMWYREFDKFVQINTMSARKMVREHYILSHRPQLLQLPTIYEQLFMFYHKRTCLKCHKVPKDASICLICGRLICIRDSCCRTGSVLEGVTHSKKCGAGTAIYLAINSSSIIVIRGRKACIWGSVYLDEFGEEDRDLKRGKPLFLCKERYKILEQQWLTHSFSHINKKWVFHKDSL</sequence>
<feature type="region of interest" description="Disordered" evidence="11">
    <location>
        <begin position="1244"/>
        <end position="1288"/>
    </location>
</feature>
<feature type="compositionally biased region" description="Polar residues" evidence="11">
    <location>
        <begin position="1245"/>
        <end position="1276"/>
    </location>
</feature>
<evidence type="ECO:0000256" key="7">
    <source>
        <dbReference type="ARBA" id="ARBA00022833"/>
    </source>
</evidence>
<dbReference type="Pfam" id="PF02207">
    <property type="entry name" value="zf-UBR"/>
    <property type="match status" value="1"/>
</dbReference>
<feature type="region of interest" description="Disordered" evidence="11">
    <location>
        <begin position="1099"/>
        <end position="1131"/>
    </location>
</feature>
<evidence type="ECO:0000256" key="3">
    <source>
        <dbReference type="ARBA" id="ARBA00022679"/>
    </source>
</evidence>
<dbReference type="EC" id="2.3.2.27" evidence="10"/>
<dbReference type="GO" id="GO:0071596">
    <property type="term" value="P:ubiquitin-dependent protein catabolic process via the N-end rule pathway"/>
    <property type="evidence" value="ECO:0007669"/>
    <property type="project" value="UniProtKB-UniRule"/>
</dbReference>
<dbReference type="Proteomes" id="UP001142055">
    <property type="component" value="Chromosome 1"/>
</dbReference>
<comment type="catalytic activity">
    <reaction evidence="1 10">
        <text>S-ubiquitinyl-[E2 ubiquitin-conjugating enzyme]-L-cysteine + [acceptor protein]-L-lysine = [E2 ubiquitin-conjugating enzyme]-L-cysteine + N(6)-ubiquitinyl-[acceptor protein]-L-lysine.</text>
        <dbReference type="EC" id="2.3.2.27"/>
    </reaction>
</comment>
<dbReference type="InterPro" id="IPR013083">
    <property type="entry name" value="Znf_RING/FYVE/PHD"/>
</dbReference>
<dbReference type="SUPFAM" id="SSF57850">
    <property type="entry name" value="RING/U-box"/>
    <property type="match status" value="1"/>
</dbReference>
<gene>
    <name evidence="13" type="ORF">RDWZM_002930</name>
</gene>
<evidence type="ECO:0000256" key="10">
    <source>
        <dbReference type="RuleBase" id="RU366018"/>
    </source>
</evidence>
<evidence type="ECO:0000313" key="13">
    <source>
        <dbReference type="EMBL" id="KAJ6224385.1"/>
    </source>
</evidence>
<evidence type="ECO:0000256" key="5">
    <source>
        <dbReference type="ARBA" id="ARBA00022771"/>
    </source>
</evidence>
<dbReference type="GO" id="GO:0008270">
    <property type="term" value="F:zinc ion binding"/>
    <property type="evidence" value="ECO:0007669"/>
    <property type="project" value="UniProtKB-UniRule"/>
</dbReference>
<reference evidence="13" key="1">
    <citation type="submission" date="2022-12" db="EMBL/GenBank/DDBJ databases">
        <title>Genome assemblies of Blomia tropicalis.</title>
        <authorList>
            <person name="Cui Y."/>
        </authorList>
    </citation>
    <scope>NUCLEOTIDE SEQUENCE</scope>
    <source>
        <tissue evidence="13">Adult mites</tissue>
    </source>
</reference>
<evidence type="ECO:0000256" key="9">
    <source>
        <dbReference type="PROSITE-ProRule" id="PRU00508"/>
    </source>
</evidence>
<dbReference type="EMBL" id="JAPWDV010000001">
    <property type="protein sequence ID" value="KAJ6224385.1"/>
    <property type="molecule type" value="Genomic_DNA"/>
</dbReference>
<feature type="region of interest" description="Disordered" evidence="11">
    <location>
        <begin position="1323"/>
        <end position="1378"/>
    </location>
</feature>
<evidence type="ECO:0000259" key="12">
    <source>
        <dbReference type="PROSITE" id="PS51157"/>
    </source>
</evidence>
<dbReference type="PANTHER" id="PTHR21497">
    <property type="entry name" value="UBIQUITIN LIGASE E3 ALPHA-RELATED"/>
    <property type="match status" value="1"/>
</dbReference>
<dbReference type="PANTHER" id="PTHR21497:SF39">
    <property type="entry name" value="E3 UBIQUITIN-PROTEIN LIGASE UBR3"/>
    <property type="match status" value="1"/>
</dbReference>
<comment type="pathway">
    <text evidence="2 10">Protein modification; protein ubiquitination.</text>
</comment>
<keyword evidence="7 10" id="KW-0862">Zinc</keyword>
<keyword evidence="4 10" id="KW-0479">Metal-binding</keyword>
<dbReference type="GO" id="GO:0061630">
    <property type="term" value="F:ubiquitin protein ligase activity"/>
    <property type="evidence" value="ECO:0007669"/>
    <property type="project" value="UniProtKB-UniRule"/>
</dbReference>
<protein>
    <recommendedName>
        <fullName evidence="10">E3 ubiquitin-protein ligase</fullName>
        <ecNumber evidence="10">2.3.2.27</ecNumber>
    </recommendedName>
</protein>